<keyword evidence="2" id="KW-1185">Reference proteome</keyword>
<dbReference type="Proteomes" id="UP000239203">
    <property type="component" value="Unassembled WGS sequence"/>
</dbReference>
<dbReference type="OrthoDB" id="3698955at2"/>
<comment type="caution">
    <text evidence="1">The sequence shown here is derived from an EMBL/GenBank/DDBJ whole genome shotgun (WGS) entry which is preliminary data.</text>
</comment>
<proteinExistence type="predicted"/>
<dbReference type="AlphaFoldDB" id="A0A2S6GH25"/>
<protein>
    <submittedName>
        <fullName evidence="1">Uncharacterized protein</fullName>
    </submittedName>
</protein>
<evidence type="ECO:0000313" key="1">
    <source>
        <dbReference type="EMBL" id="PPK64538.1"/>
    </source>
</evidence>
<name>A0A2S6GH25_9PSEU</name>
<sequence>MTDAELLAELADLLDRADPVPERVFAAAVAAGALLGIDWLPLELVAHAGVAVRGARAVWRGDDVLVELGPRITGLVAPGLGVTHAEVHSRDGAEVLPVDGLGCFDAPVPDGRVRVVLHREAAAPLVSDWLRGSAR</sequence>
<accession>A0A2S6GH25</accession>
<organism evidence="1 2">
    <name type="scientific">Actinokineospora auranticolor</name>
    <dbReference type="NCBI Taxonomy" id="155976"/>
    <lineage>
        <taxon>Bacteria</taxon>
        <taxon>Bacillati</taxon>
        <taxon>Actinomycetota</taxon>
        <taxon>Actinomycetes</taxon>
        <taxon>Pseudonocardiales</taxon>
        <taxon>Pseudonocardiaceae</taxon>
        <taxon>Actinokineospora</taxon>
    </lineage>
</organism>
<dbReference type="EMBL" id="PTIX01000019">
    <property type="protein sequence ID" value="PPK64538.1"/>
    <property type="molecule type" value="Genomic_DNA"/>
</dbReference>
<evidence type="ECO:0000313" key="2">
    <source>
        <dbReference type="Proteomes" id="UP000239203"/>
    </source>
</evidence>
<dbReference type="RefSeq" id="WP_104481907.1">
    <property type="nucleotide sequence ID" value="NZ_CP154825.1"/>
</dbReference>
<reference evidence="1 2" key="1">
    <citation type="submission" date="2018-02" db="EMBL/GenBank/DDBJ databases">
        <title>Genomic Encyclopedia of Archaeal and Bacterial Type Strains, Phase II (KMG-II): from individual species to whole genera.</title>
        <authorList>
            <person name="Goeker M."/>
        </authorList>
    </citation>
    <scope>NUCLEOTIDE SEQUENCE [LARGE SCALE GENOMIC DNA]</scope>
    <source>
        <strain evidence="1 2">YU 961-1</strain>
    </source>
</reference>
<gene>
    <name evidence="1" type="ORF">CLV40_119105</name>
</gene>